<keyword evidence="1" id="KW-0067">ATP-binding</keyword>
<evidence type="ECO:0000313" key="2">
    <source>
        <dbReference type="Proteomes" id="UP000199400"/>
    </source>
</evidence>
<keyword evidence="1" id="KW-0347">Helicase</keyword>
<evidence type="ECO:0000313" key="1">
    <source>
        <dbReference type="EMBL" id="SFF28908.1"/>
    </source>
</evidence>
<proteinExistence type="predicted"/>
<keyword evidence="1" id="KW-0378">Hydrolase</keyword>
<name>A0A1I2HHA5_9BACT</name>
<keyword evidence="2" id="KW-1185">Reference proteome</keyword>
<dbReference type="STRING" id="54.SAMN02745121_07966"/>
<protein>
    <submittedName>
        <fullName evidence="1">DNA helicase-2 / ATP-dependent DNA helicase PcrA</fullName>
    </submittedName>
</protein>
<dbReference type="Proteomes" id="UP000199400">
    <property type="component" value="Unassembled WGS sequence"/>
</dbReference>
<reference evidence="2" key="1">
    <citation type="submission" date="2016-10" db="EMBL/GenBank/DDBJ databases">
        <authorList>
            <person name="Varghese N."/>
            <person name="Submissions S."/>
        </authorList>
    </citation>
    <scope>NUCLEOTIDE SEQUENCE [LARGE SCALE GENOMIC DNA]</scope>
    <source>
        <strain evidence="2">ATCC 25963</strain>
    </source>
</reference>
<dbReference type="GO" id="GO:0004386">
    <property type="term" value="F:helicase activity"/>
    <property type="evidence" value="ECO:0007669"/>
    <property type="project" value="UniProtKB-KW"/>
</dbReference>
<organism evidence="1 2">
    <name type="scientific">Nannocystis exedens</name>
    <dbReference type="NCBI Taxonomy" id="54"/>
    <lineage>
        <taxon>Bacteria</taxon>
        <taxon>Pseudomonadati</taxon>
        <taxon>Myxococcota</taxon>
        <taxon>Polyangia</taxon>
        <taxon>Nannocystales</taxon>
        <taxon>Nannocystaceae</taxon>
        <taxon>Nannocystis</taxon>
    </lineage>
</organism>
<dbReference type="EMBL" id="FOMX01000042">
    <property type="protein sequence ID" value="SFF28908.1"/>
    <property type="molecule type" value="Genomic_DNA"/>
</dbReference>
<keyword evidence="1" id="KW-0547">Nucleotide-binding</keyword>
<sequence>MGSDFQRNHPKNRFKRFPQDPSNVALMEDELASACPIGLLRQQRTGLQRTFEDLIRLYYVGFSRPQTALLLVGLTPTIRYAKSIPNVAVSWRADGTWPWCTPVATKKKPGQANAIPLELI</sequence>
<dbReference type="RefSeq" id="WP_096328505.1">
    <property type="nucleotide sequence ID" value="NZ_FOMX01000042.1"/>
</dbReference>
<dbReference type="AlphaFoldDB" id="A0A1I2HHA5"/>
<gene>
    <name evidence="1" type="ORF">SAMN02745121_07966</name>
</gene>
<accession>A0A1I2HHA5</accession>